<comment type="caution">
    <text evidence="7">The sequence shown here is derived from an EMBL/GenBank/DDBJ whole genome shotgun (WGS) entry which is preliminary data.</text>
</comment>
<dbReference type="Gene3D" id="3.40.50.410">
    <property type="entry name" value="von Willebrand factor, type A domain"/>
    <property type="match status" value="1"/>
</dbReference>
<keyword evidence="3 5" id="KW-1133">Transmembrane helix</keyword>
<evidence type="ECO:0000313" key="8">
    <source>
        <dbReference type="Proteomes" id="UP001500454"/>
    </source>
</evidence>
<reference evidence="8" key="1">
    <citation type="journal article" date="2019" name="Int. J. Syst. Evol. Microbiol.">
        <title>The Global Catalogue of Microorganisms (GCM) 10K type strain sequencing project: providing services to taxonomists for standard genome sequencing and annotation.</title>
        <authorList>
            <consortium name="The Broad Institute Genomics Platform"/>
            <consortium name="The Broad Institute Genome Sequencing Center for Infectious Disease"/>
            <person name="Wu L."/>
            <person name="Ma J."/>
        </authorList>
    </citation>
    <scope>NUCLEOTIDE SEQUENCE [LARGE SCALE GENOMIC DNA]</scope>
    <source>
        <strain evidence="8">JCM 17924</strain>
    </source>
</reference>
<evidence type="ECO:0000256" key="4">
    <source>
        <dbReference type="ARBA" id="ARBA00023136"/>
    </source>
</evidence>
<evidence type="ECO:0000256" key="1">
    <source>
        <dbReference type="ARBA" id="ARBA00022475"/>
    </source>
</evidence>
<dbReference type="SMART" id="SM00327">
    <property type="entry name" value="VWA"/>
    <property type="match status" value="1"/>
</dbReference>
<accession>A0ABP8J3H9</accession>
<dbReference type="InterPro" id="IPR050768">
    <property type="entry name" value="UPF0353/GerABKA_families"/>
</dbReference>
<name>A0ABP8J3H9_9BACT</name>
<feature type="transmembrane region" description="Helical" evidence="5">
    <location>
        <begin position="320"/>
        <end position="338"/>
    </location>
</feature>
<feature type="transmembrane region" description="Helical" evidence="5">
    <location>
        <begin position="31"/>
        <end position="52"/>
    </location>
</feature>
<dbReference type="PROSITE" id="PS50234">
    <property type="entry name" value="VWFA"/>
    <property type="match status" value="1"/>
</dbReference>
<evidence type="ECO:0000256" key="3">
    <source>
        <dbReference type="ARBA" id="ARBA00022989"/>
    </source>
</evidence>
<keyword evidence="4 5" id="KW-0472">Membrane</keyword>
<dbReference type="PANTHER" id="PTHR22550">
    <property type="entry name" value="SPORE GERMINATION PROTEIN"/>
    <property type="match status" value="1"/>
</dbReference>
<evidence type="ECO:0000259" key="6">
    <source>
        <dbReference type="PROSITE" id="PS50234"/>
    </source>
</evidence>
<dbReference type="InterPro" id="IPR002035">
    <property type="entry name" value="VWF_A"/>
</dbReference>
<dbReference type="InterPro" id="IPR036465">
    <property type="entry name" value="vWFA_dom_sf"/>
</dbReference>
<dbReference type="EMBL" id="BAABHA010000008">
    <property type="protein sequence ID" value="GAA4384334.1"/>
    <property type="molecule type" value="Genomic_DNA"/>
</dbReference>
<evidence type="ECO:0000256" key="2">
    <source>
        <dbReference type="ARBA" id="ARBA00022692"/>
    </source>
</evidence>
<organism evidence="7 8">
    <name type="scientific">Hymenobacter koreensis</name>
    <dbReference type="NCBI Taxonomy" id="1084523"/>
    <lineage>
        <taxon>Bacteria</taxon>
        <taxon>Pseudomonadati</taxon>
        <taxon>Bacteroidota</taxon>
        <taxon>Cytophagia</taxon>
        <taxon>Cytophagales</taxon>
        <taxon>Hymenobacteraceae</taxon>
        <taxon>Hymenobacter</taxon>
    </lineage>
</organism>
<gene>
    <name evidence="7" type="ORF">GCM10023186_26440</name>
</gene>
<keyword evidence="1" id="KW-1003">Cell membrane</keyword>
<protein>
    <submittedName>
        <fullName evidence="7">VWA domain-containing protein</fullName>
    </submittedName>
</protein>
<evidence type="ECO:0000313" key="7">
    <source>
        <dbReference type="EMBL" id="GAA4384334.1"/>
    </source>
</evidence>
<dbReference type="Pfam" id="PF13519">
    <property type="entry name" value="VWA_2"/>
    <property type="match status" value="1"/>
</dbReference>
<dbReference type="SUPFAM" id="SSF53300">
    <property type="entry name" value="vWA-like"/>
    <property type="match status" value="1"/>
</dbReference>
<feature type="transmembrane region" description="Helical" evidence="5">
    <location>
        <begin position="72"/>
        <end position="93"/>
    </location>
</feature>
<dbReference type="Proteomes" id="UP001500454">
    <property type="component" value="Unassembled WGS sequence"/>
</dbReference>
<keyword evidence="8" id="KW-1185">Reference proteome</keyword>
<dbReference type="PANTHER" id="PTHR22550:SF5">
    <property type="entry name" value="LEUCINE ZIPPER PROTEIN 4"/>
    <property type="match status" value="1"/>
</dbReference>
<evidence type="ECO:0000256" key="5">
    <source>
        <dbReference type="SAM" id="Phobius"/>
    </source>
</evidence>
<keyword evidence="2 5" id="KW-0812">Transmembrane</keyword>
<proteinExistence type="predicted"/>
<sequence>MQQFWQQVLVPLFDGLRYSTLAGYSWAHPRLLLLLPVIPLLFLLRELLAQRWRSKLAVAFVRGQARGHWSALLRFLPDLVLAFSLAFGVLALARPQRTDERIEQSGRGIDIVLAVDVSASMELGDLLPNRLEAAKRVARNFVRGRRGDRIGLVVFAGEAYSVLPPTTDYELLDEELQNLRLGMIAADGTAIGTALGVATNRLRDAPGRSRVCILLSDGENTAGNLAPLTAAQLAHAFGLKLYTIGLGKDGIVPYGVDEQGQPRFVETQLDETTMRQLAAAAEGQFFRATDEQALKSVFGQIDRLEKSEIRQTRYRNTHDYYRFYLYWAVGMWLLWLGLKNTFLTNALED</sequence>
<dbReference type="RefSeq" id="WP_345224922.1">
    <property type="nucleotide sequence ID" value="NZ_BAABHA010000008.1"/>
</dbReference>
<feature type="domain" description="VWFA" evidence="6">
    <location>
        <begin position="110"/>
        <end position="301"/>
    </location>
</feature>